<dbReference type="InterPro" id="IPR029510">
    <property type="entry name" value="Ald_DH_CS_GLU"/>
</dbReference>
<dbReference type="InterPro" id="IPR016160">
    <property type="entry name" value="Ald_DH_CS_CYS"/>
</dbReference>
<dbReference type="RefSeq" id="WP_201503485.1">
    <property type="nucleotide sequence ID" value="NZ_BAAAFR010000001.1"/>
</dbReference>
<gene>
    <name evidence="6" type="ORF">GCM10009129_10570</name>
</gene>
<accession>A0ABN0VR63</accession>
<evidence type="ECO:0000313" key="7">
    <source>
        <dbReference type="Proteomes" id="UP001501787"/>
    </source>
</evidence>
<evidence type="ECO:0000256" key="3">
    <source>
        <dbReference type="RuleBase" id="RU003345"/>
    </source>
</evidence>
<evidence type="ECO:0000256" key="2">
    <source>
        <dbReference type="PROSITE-ProRule" id="PRU10007"/>
    </source>
</evidence>
<dbReference type="InterPro" id="IPR015590">
    <property type="entry name" value="Aldehyde_DH_dom"/>
</dbReference>
<dbReference type="PROSITE" id="PS00070">
    <property type="entry name" value="ALDEHYDE_DEHYDR_CYS"/>
    <property type="match status" value="1"/>
</dbReference>
<reference evidence="6 7" key="1">
    <citation type="journal article" date="2019" name="Int. J. Syst. Evol. Microbiol.">
        <title>The Global Catalogue of Microorganisms (GCM) 10K type strain sequencing project: providing services to taxonomists for standard genome sequencing and annotation.</title>
        <authorList>
            <consortium name="The Broad Institute Genomics Platform"/>
            <consortium name="The Broad Institute Genome Sequencing Center for Infectious Disease"/>
            <person name="Wu L."/>
            <person name="Ma J."/>
        </authorList>
    </citation>
    <scope>NUCLEOTIDE SEQUENCE [LARGE SCALE GENOMIC DNA]</scope>
    <source>
        <strain evidence="6 7">JCM 16343</strain>
    </source>
</reference>
<evidence type="ECO:0000256" key="1">
    <source>
        <dbReference type="ARBA" id="ARBA00023002"/>
    </source>
</evidence>
<dbReference type="Proteomes" id="UP001501787">
    <property type="component" value="Unassembled WGS sequence"/>
</dbReference>
<feature type="coiled-coil region" evidence="4">
    <location>
        <begin position="64"/>
        <end position="91"/>
    </location>
</feature>
<comment type="caution">
    <text evidence="6">The sequence shown here is derived from an EMBL/GenBank/DDBJ whole genome shotgun (WGS) entry which is preliminary data.</text>
</comment>
<evidence type="ECO:0000256" key="4">
    <source>
        <dbReference type="SAM" id="Coils"/>
    </source>
</evidence>
<evidence type="ECO:0000259" key="5">
    <source>
        <dbReference type="Pfam" id="PF00171"/>
    </source>
</evidence>
<feature type="domain" description="Aldehyde dehydrogenase" evidence="5">
    <location>
        <begin position="17"/>
        <end position="468"/>
    </location>
</feature>
<feature type="active site" evidence="2">
    <location>
        <position position="246"/>
    </location>
</feature>
<name>A0ABN0VR63_9GAMM</name>
<keyword evidence="4" id="KW-0175">Coiled coil</keyword>
<organism evidence="6 7">
    <name type="scientific">Psychrobacter aestuarii</name>
    <dbReference type="NCBI Taxonomy" id="556327"/>
    <lineage>
        <taxon>Bacteria</taxon>
        <taxon>Pseudomonadati</taxon>
        <taxon>Pseudomonadota</taxon>
        <taxon>Gammaproteobacteria</taxon>
        <taxon>Moraxellales</taxon>
        <taxon>Moraxellaceae</taxon>
        <taxon>Psychrobacter</taxon>
    </lineage>
</organism>
<protein>
    <submittedName>
        <fullName evidence="6">Aldehyde dehydrogenase family protein</fullName>
    </submittedName>
</protein>
<dbReference type="PANTHER" id="PTHR11699">
    <property type="entry name" value="ALDEHYDE DEHYDROGENASE-RELATED"/>
    <property type="match status" value="1"/>
</dbReference>
<dbReference type="Gene3D" id="3.40.309.10">
    <property type="entry name" value="Aldehyde Dehydrogenase, Chain A, domain 2"/>
    <property type="match status" value="1"/>
</dbReference>
<comment type="similarity">
    <text evidence="3">Belongs to the aldehyde dehydrogenase family.</text>
</comment>
<dbReference type="InterPro" id="IPR044086">
    <property type="entry name" value="LUC3-like"/>
</dbReference>
<dbReference type="InterPro" id="IPR016162">
    <property type="entry name" value="Ald_DH_N"/>
</dbReference>
<dbReference type="InterPro" id="IPR016161">
    <property type="entry name" value="Ald_DH/histidinol_DH"/>
</dbReference>
<proteinExistence type="inferred from homology"/>
<dbReference type="InterPro" id="IPR016163">
    <property type="entry name" value="Ald_DH_C"/>
</dbReference>
<keyword evidence="1 3" id="KW-0560">Oxidoreductase</keyword>
<dbReference type="CDD" id="cd07106">
    <property type="entry name" value="ALDH_AldA-AAD23400"/>
    <property type="match status" value="1"/>
</dbReference>
<sequence>MQEFSLIIDGEKVAAHQYFDVINPADKSVVARCPQASLEQLNTAIAAAKAAFPAWSALSYAERRDHLLQLADALEANLERLTTLLTQEQGKPIHGFANLGAGFELNIALDWIRKTASMTLPPEVIQDNDAAHIAIHRKALGVVGSITPWNYPLLIGIWHMIPALITGNTVVIKPSEMTPLTTLYFGALANDILPKGVLNIVPGAAEIGGAMSAHKDIAKIIFTGSTPTGKTIMKNAADNLKRLTLELGGNDAGIVLADADIDAVAGKIFATAFINNGQTCAALKRLYVHEDVHDALCAAMTNIANSMKTGNGLDADTDFGPLQNEKQLNIVKELAQDAKDNGANFLCGGEVLDETGYFYPITLVNNIQDGVRLVDEEQFGPILPIIKFTDVETAIASANRSSVGLGGSVWSSDIENAQRIGARLECGTVWINNHAMLQPDAPFGGVKGSGFGVAFGEAGLKEFTSIQTMQTAKS</sequence>
<keyword evidence="7" id="KW-1185">Reference proteome</keyword>
<dbReference type="SUPFAM" id="SSF53720">
    <property type="entry name" value="ALDH-like"/>
    <property type="match status" value="1"/>
</dbReference>
<dbReference type="EMBL" id="BAAAFR010000001">
    <property type="protein sequence ID" value="GAA0315194.1"/>
    <property type="molecule type" value="Genomic_DNA"/>
</dbReference>
<evidence type="ECO:0000313" key="6">
    <source>
        <dbReference type="EMBL" id="GAA0315194.1"/>
    </source>
</evidence>
<dbReference type="Gene3D" id="3.40.605.10">
    <property type="entry name" value="Aldehyde Dehydrogenase, Chain A, domain 1"/>
    <property type="match status" value="1"/>
</dbReference>
<dbReference type="PROSITE" id="PS00687">
    <property type="entry name" value="ALDEHYDE_DEHYDR_GLU"/>
    <property type="match status" value="1"/>
</dbReference>
<dbReference type="Pfam" id="PF00171">
    <property type="entry name" value="Aldedh"/>
    <property type="match status" value="1"/>
</dbReference>